<reference evidence="2" key="1">
    <citation type="submission" date="2020-11" db="EMBL/GenBank/DDBJ databases">
        <title>Novosphingobium aureum sp. nov., a marine bacterium isolated from sediment of a salt flat.</title>
        <authorList>
            <person name="Yoo Y."/>
            <person name="Kim J.-J."/>
        </authorList>
    </citation>
    <scope>NUCLEOTIDE SEQUENCE</scope>
    <source>
        <strain evidence="2">YJ-S2-02</strain>
    </source>
</reference>
<evidence type="ECO:0000313" key="2">
    <source>
        <dbReference type="EMBL" id="MBH0111896.1"/>
    </source>
</evidence>
<protein>
    <submittedName>
        <fullName evidence="2">Uncharacterized protein</fullName>
    </submittedName>
</protein>
<dbReference type="Proteomes" id="UP000617634">
    <property type="component" value="Unassembled WGS sequence"/>
</dbReference>
<organism evidence="2 3">
    <name type="scientific">Novosphingobium aureum</name>
    <dbReference type="NCBI Taxonomy" id="2792964"/>
    <lineage>
        <taxon>Bacteria</taxon>
        <taxon>Pseudomonadati</taxon>
        <taxon>Pseudomonadota</taxon>
        <taxon>Alphaproteobacteria</taxon>
        <taxon>Sphingomonadales</taxon>
        <taxon>Sphingomonadaceae</taxon>
        <taxon>Novosphingobium</taxon>
    </lineage>
</organism>
<evidence type="ECO:0000313" key="3">
    <source>
        <dbReference type="Proteomes" id="UP000617634"/>
    </source>
</evidence>
<sequence length="261" mass="28882">MQGFLSRSATIAAIASLTVTPALARKASHFTDLNGLRAASAERELNARGLHYVDGRRGNYDERYSYWWDDDGKDCLVVEVADGRVMTVNDAKNSDCHKSSGDAGTAVAAIAGVALLGALLAHKSDHHDDKQHFDNHDDERQYDRGFNDGLYSKSYHNYDSSSFYSRGYSKGVQQRNNNTRDHHGHGGYDRSAKFTDLRGARASSADGEMRDRGFRNVDGFKSGSTAYTIWNRPSSSQCIQMAVADGRVDSIVDIHQHPKCR</sequence>
<proteinExistence type="predicted"/>
<accession>A0A931MKD9</accession>
<comment type="caution">
    <text evidence="2">The sequence shown here is derived from an EMBL/GenBank/DDBJ whole genome shotgun (WGS) entry which is preliminary data.</text>
</comment>
<feature type="region of interest" description="Disordered" evidence="1">
    <location>
        <begin position="166"/>
        <end position="191"/>
    </location>
</feature>
<name>A0A931MKD9_9SPHN</name>
<evidence type="ECO:0000256" key="1">
    <source>
        <dbReference type="SAM" id="MobiDB-lite"/>
    </source>
</evidence>
<dbReference type="RefSeq" id="WP_197160605.1">
    <property type="nucleotide sequence ID" value="NZ_JADZGI010000001.1"/>
</dbReference>
<feature type="compositionally biased region" description="Basic and acidic residues" evidence="1">
    <location>
        <begin position="178"/>
        <end position="191"/>
    </location>
</feature>
<dbReference type="AlphaFoldDB" id="A0A931MKD9"/>
<dbReference type="EMBL" id="JADZGI010000001">
    <property type="protein sequence ID" value="MBH0111896.1"/>
    <property type="molecule type" value="Genomic_DNA"/>
</dbReference>
<keyword evidence="3" id="KW-1185">Reference proteome</keyword>
<gene>
    <name evidence="2" type="ORF">I5E68_02885</name>
</gene>